<feature type="compositionally biased region" description="Acidic residues" evidence="8">
    <location>
        <begin position="31"/>
        <end position="44"/>
    </location>
</feature>
<name>A0A5C6XQB5_9DELT</name>
<feature type="chain" id="PRO_5023134084" description="BACON domain-containing protein" evidence="9">
    <location>
        <begin position="19"/>
        <end position="1107"/>
    </location>
</feature>
<dbReference type="InterPro" id="IPR059226">
    <property type="entry name" value="Choice_anch_Q_dom"/>
</dbReference>
<dbReference type="PROSITE" id="PS51257">
    <property type="entry name" value="PROKAR_LIPOPROTEIN"/>
    <property type="match status" value="1"/>
</dbReference>
<dbReference type="AlphaFoldDB" id="A0A5C6XQB5"/>
<evidence type="ECO:0000256" key="8">
    <source>
        <dbReference type="SAM" id="MobiDB-lite"/>
    </source>
</evidence>
<dbReference type="NCBIfam" id="NF041518">
    <property type="entry name" value="choice_anch_Q"/>
    <property type="match status" value="1"/>
</dbReference>
<dbReference type="Pfam" id="PF19190">
    <property type="entry name" value="BACON_2"/>
    <property type="match status" value="1"/>
</dbReference>
<dbReference type="Gene3D" id="2.60.40.10">
    <property type="entry name" value="Immunoglobulins"/>
    <property type="match status" value="1"/>
</dbReference>
<keyword evidence="5 9" id="KW-0732">Signal</keyword>
<evidence type="ECO:0000256" key="2">
    <source>
        <dbReference type="ARBA" id="ARBA00004442"/>
    </source>
</evidence>
<protein>
    <recommendedName>
        <fullName evidence="10">BACON domain-containing protein</fullName>
    </recommendedName>
</protein>
<keyword evidence="6" id="KW-0472">Membrane</keyword>
<comment type="subcellular location">
    <subcellularLocation>
        <location evidence="1">Cell envelope</location>
    </subcellularLocation>
    <subcellularLocation>
        <location evidence="2">Cell outer membrane</location>
    </subcellularLocation>
    <subcellularLocation>
        <location evidence="3">Secreted</location>
    </subcellularLocation>
</comment>
<evidence type="ECO:0000259" key="10">
    <source>
        <dbReference type="Pfam" id="PF19190"/>
    </source>
</evidence>
<evidence type="ECO:0000256" key="5">
    <source>
        <dbReference type="ARBA" id="ARBA00022729"/>
    </source>
</evidence>
<evidence type="ECO:0000313" key="12">
    <source>
        <dbReference type="Proteomes" id="UP000321046"/>
    </source>
</evidence>
<dbReference type="InterPro" id="IPR003368">
    <property type="entry name" value="POMP_repeat"/>
</dbReference>
<accession>A0A5C6XQB5</accession>
<dbReference type="PANTHER" id="PTHR11319">
    <property type="entry name" value="G PROTEIN-COUPLED RECEPTOR-RELATED"/>
    <property type="match status" value="1"/>
</dbReference>
<sequence>MYKLLWLALLTLFFPAGAGCGSDPVDTPDTGIEEPDGGGEDTDLPEGPQPRLVMPDSLQLSAEVGAQASTTFVVQNIGDAALELTLNSPRDWVSLSQTELSLGAGEEANLTLNAQCRDRDEVRTDDLQISSNDPRAAGRTLALTLTCGDADAPARLTITIDGLPAGLPPDLTVSGPGGFAQTLDAAFSFDALTPGEYIVRAEEVGEDPIFAPVEERQQVEVLPGREQVVSVSYEAAPGSLTIATSGLPAGASPTLTLTDSQGQTTEVDANTTLNNLPPGDYTLVGDDHIEGDATYSAAPLELSIASRQTTEATLAYAAGRGSLEVRVEGLLGAAPSIAIAGPDGFSTLIDEPTTLSALAPGEYTLVADDIINGPERFEGDTQTVTVRSNEVARATLTYTLVPGELQIEALGVPSGSSFVAEVTGPGFNQSVSSNTTLTGLNPGNYSVVFEDIVGSSYLRAVPGQVDLTVTSDGPTPLAQATYNSVTGTLNVDISAPAGATLLFVLRRQGQFIEEFSITGSASRTFTVSPGTYTVELAQTPTDAYGNPLSLNSANPAITVNADAEVDHTLSVGSPAVVTNGDNAGPGSLRQAVLTVNPGSVITFAPGVTEVLLSSNPVEIRNNLTIRGPGQPGDLIIRSSGNTKHFNILSGNTVRIEYLTLRDGQAQDGGSIENRGELSLARVDFLDNHATRFGGALYHSGGSVRGDFVRFIGNSADDDGGAIFQNFVSSTFYDTLFEANTAGGVGGAFRMNSRYDLNHRITTVRSLFDNNSANNGGAGYIIGRARFAHTTFAHNEADRDGGALYHANPTGVYPYELDLEYATLAYNTAGLKGGAIYKNIEATAQLSNSLVAENTPTGLHTESFASTSKYTTLGRSVLQGTYQTVDFGTGDHRITNESVLSLGPLSDNGGFTHTIALGTDSEAYRRIIPAICDPYFDQRGARRPDDPNNGSCTSGAWEPGTALSENREFFSAPILVLLPHAYGSTTHIGRGGLAFEITDAQRAVYNDTIEGDGVLLRSGTGRIEVTHPQGVNRIAFEYRKAYEGSSSRTIELRVNGQIVATTPSFGAGSGVDDTVYTLEADNLGITGEANVEIRNLGAQTTIDNFVWE</sequence>
<dbReference type="SUPFAM" id="SSF51126">
    <property type="entry name" value="Pectin lyase-like"/>
    <property type="match status" value="1"/>
</dbReference>
<keyword evidence="4" id="KW-0964">Secreted</keyword>
<dbReference type="EMBL" id="VOSL01000031">
    <property type="protein sequence ID" value="TXD39609.1"/>
    <property type="molecule type" value="Genomic_DNA"/>
</dbReference>
<dbReference type="InterPro" id="IPR011050">
    <property type="entry name" value="Pectin_lyase_fold/virulence"/>
</dbReference>
<feature type="domain" description="BACON" evidence="10">
    <location>
        <begin position="53"/>
        <end position="133"/>
    </location>
</feature>
<evidence type="ECO:0000256" key="6">
    <source>
        <dbReference type="ARBA" id="ARBA00023136"/>
    </source>
</evidence>
<dbReference type="Proteomes" id="UP000321046">
    <property type="component" value="Unassembled WGS sequence"/>
</dbReference>
<evidence type="ECO:0000313" key="11">
    <source>
        <dbReference type="EMBL" id="TXD39609.1"/>
    </source>
</evidence>
<dbReference type="OrthoDB" id="5478414at2"/>
<keyword evidence="7" id="KW-0998">Cell outer membrane</keyword>
<dbReference type="InterPro" id="IPR024361">
    <property type="entry name" value="BACON"/>
</dbReference>
<evidence type="ECO:0000256" key="3">
    <source>
        <dbReference type="ARBA" id="ARBA00004613"/>
    </source>
</evidence>
<feature type="region of interest" description="Disordered" evidence="8">
    <location>
        <begin position="24"/>
        <end position="47"/>
    </location>
</feature>
<evidence type="ECO:0000256" key="4">
    <source>
        <dbReference type="ARBA" id="ARBA00022525"/>
    </source>
</evidence>
<dbReference type="Pfam" id="PF02415">
    <property type="entry name" value="Chlam_PMP"/>
    <property type="match status" value="1"/>
</dbReference>
<feature type="signal peptide" evidence="9">
    <location>
        <begin position="1"/>
        <end position="18"/>
    </location>
</feature>
<dbReference type="GO" id="GO:0009279">
    <property type="term" value="C:cell outer membrane"/>
    <property type="evidence" value="ECO:0007669"/>
    <property type="project" value="UniProtKB-SubCell"/>
</dbReference>
<dbReference type="InterPro" id="IPR013783">
    <property type="entry name" value="Ig-like_fold"/>
</dbReference>
<organism evidence="11 12">
    <name type="scientific">Lujinxingia vulgaris</name>
    <dbReference type="NCBI Taxonomy" id="2600176"/>
    <lineage>
        <taxon>Bacteria</taxon>
        <taxon>Deltaproteobacteria</taxon>
        <taxon>Bradymonadales</taxon>
        <taxon>Lujinxingiaceae</taxon>
        <taxon>Lujinxingia</taxon>
    </lineage>
</organism>
<dbReference type="GO" id="GO:0005576">
    <property type="term" value="C:extracellular region"/>
    <property type="evidence" value="ECO:0007669"/>
    <property type="project" value="UniProtKB-SubCell"/>
</dbReference>
<evidence type="ECO:0000256" key="1">
    <source>
        <dbReference type="ARBA" id="ARBA00004196"/>
    </source>
</evidence>
<proteinExistence type="predicted"/>
<dbReference type="RefSeq" id="WP_146973734.1">
    <property type="nucleotide sequence ID" value="NZ_VOSL01000031.1"/>
</dbReference>
<evidence type="ECO:0000256" key="7">
    <source>
        <dbReference type="ARBA" id="ARBA00023237"/>
    </source>
</evidence>
<dbReference type="PANTHER" id="PTHR11319:SF35">
    <property type="entry name" value="OUTER MEMBRANE PROTEIN PMPC-RELATED"/>
    <property type="match status" value="1"/>
</dbReference>
<comment type="caution">
    <text evidence="11">The sequence shown here is derived from an EMBL/GenBank/DDBJ whole genome shotgun (WGS) entry which is preliminary data.</text>
</comment>
<reference evidence="11 12" key="1">
    <citation type="submission" date="2019-08" db="EMBL/GenBank/DDBJ databases">
        <title>Bradymonadales sp. TMQ2.</title>
        <authorList>
            <person name="Liang Q."/>
        </authorList>
    </citation>
    <scope>NUCLEOTIDE SEQUENCE [LARGE SCALE GENOMIC DNA]</scope>
    <source>
        <strain evidence="11 12">TMQ2</strain>
    </source>
</reference>
<gene>
    <name evidence="11" type="ORF">FRC96_06695</name>
</gene>
<evidence type="ECO:0000256" key="9">
    <source>
        <dbReference type="SAM" id="SignalP"/>
    </source>
</evidence>